<dbReference type="Pfam" id="PF20249">
    <property type="entry name" value="VasX_N"/>
    <property type="match status" value="1"/>
</dbReference>
<feature type="transmembrane region" description="Helical" evidence="1">
    <location>
        <begin position="779"/>
        <end position="798"/>
    </location>
</feature>
<dbReference type="AlphaFoldDB" id="A0A4Z1RKS9"/>
<dbReference type="EMBL" id="SPUH01000001">
    <property type="protein sequence ID" value="TKS54201.1"/>
    <property type="molecule type" value="Genomic_DNA"/>
</dbReference>
<reference evidence="3 4" key="1">
    <citation type="submission" date="2019-01" db="EMBL/GenBank/DDBJ databases">
        <authorList>
            <person name="Zhang S."/>
        </authorList>
    </citation>
    <scope>NUCLEOTIDE SEQUENCE [LARGE SCALE GENOMIC DNA]</scope>
    <source>
        <strain evidence="3 4">1626</strain>
    </source>
</reference>
<proteinExistence type="predicted"/>
<accession>A0A4Z1RKS9</accession>
<keyword evidence="1" id="KW-0812">Transmembrane</keyword>
<name>A0A4Z1RKS9_9GAMM</name>
<sequence>MSCDPSRTCPICDQRGLPILPLRYAVARCDDGVKDKAPKLQAPFGEGVEQIPLPADSAHYTLRLLRPGYLYVFNEARGEWKAYVVNDNAYLTEFDIHARTPPDIGDAQPCERMQNAAAGRCVMIPDAARAGGVWLGFSDTAWTAAVLDKHRRQAWRERHMQRINVGTWARGKATPAPQPHLARIDRLTELVCEFALPAPKEVPLTAEMIATHETAQARKPAGERSILLQPVSIRPYPALDYSLHDYHNQQLHAQDVVDAATVAAGDFAPAMVGLQDPVGITMELARLPAARLEDFIARTDSRPLAVSTAIDNLRNVVMDDAENREIYRTERNARNVVLNPGHMGMGDGGGAARGGQAIADWLFPEQAKQREELFERWRNPSAAQLQAARNKAWASYTRKYREPQRAAFVQQWQAQLRAFDQAVVAPLVQAHVDWMRSAGLYEKFDGTHDDQDAHSGQAFVDTLTLCIQDTQQYAPCARLYTQWLGATTIERSNLLLRALAWNQKQVIDRLEGFSQGGLRPESLRGLPWGGLITGYDAALGALADGGKNAVVRLTAALGGPFATLAGKAVDGMIGPALVAMGAIAKAPVVMVDVVMSKSDAIAELTARMTALNPKVSDLPSLHRAIDIQMRKARIYGTPIAGTGNHRYLLLADPKVIEDFPGIDATGRPTGRRFAESAILTEDDRRRLTRIRWKKLLPGAAGLGVVTAILQVTALNKLADDLDQSMAHEANENSWRYRAGMAALAGTLAETTGRWTESASTAGSRMARFMEHYVGKALRFVGKGIGIGAGAVMAVWDGWRGWQEVQEGNSWVGALFFGSAVVSVGAAFAFSTLGVWLFGAAATGVGIVLVVLVVVIAVLIEVLKDNAMQDWLERCYFGVFESGKRYQSAQQEMSELRLAVAG</sequence>
<comment type="caution">
    <text evidence="3">The sequence shown here is derived from an EMBL/GenBank/DDBJ whole genome shotgun (WGS) entry which is preliminary data.</text>
</comment>
<dbReference type="Proteomes" id="UP000298681">
    <property type="component" value="Unassembled WGS sequence"/>
</dbReference>
<feature type="transmembrane region" description="Helical" evidence="1">
    <location>
        <begin position="835"/>
        <end position="859"/>
    </location>
</feature>
<evidence type="ECO:0000313" key="4">
    <source>
        <dbReference type="Proteomes" id="UP000298681"/>
    </source>
</evidence>
<keyword evidence="4" id="KW-1185">Reference proteome</keyword>
<dbReference type="InterPro" id="IPR046864">
    <property type="entry name" value="VasX_N"/>
</dbReference>
<evidence type="ECO:0000313" key="3">
    <source>
        <dbReference type="EMBL" id="TKS54201.1"/>
    </source>
</evidence>
<protein>
    <recommendedName>
        <fullName evidence="2">Toxin VasX N-terminal region domain-containing protein</fullName>
    </recommendedName>
</protein>
<keyword evidence="1" id="KW-0472">Membrane</keyword>
<dbReference type="RefSeq" id="WP_134673582.1">
    <property type="nucleotide sequence ID" value="NZ_SPUH01000001.1"/>
</dbReference>
<evidence type="ECO:0000259" key="2">
    <source>
        <dbReference type="Pfam" id="PF20249"/>
    </source>
</evidence>
<feature type="domain" description="Toxin VasX N-terminal region" evidence="2">
    <location>
        <begin position="9"/>
        <end position="168"/>
    </location>
</feature>
<gene>
    <name evidence="3" type="ORF">E4582_05075</name>
</gene>
<organism evidence="3 4">
    <name type="scientific">Luteimonas yindakuii</name>
    <dbReference type="NCBI Taxonomy" id="2565782"/>
    <lineage>
        <taxon>Bacteria</taxon>
        <taxon>Pseudomonadati</taxon>
        <taxon>Pseudomonadota</taxon>
        <taxon>Gammaproteobacteria</taxon>
        <taxon>Lysobacterales</taxon>
        <taxon>Lysobacteraceae</taxon>
        <taxon>Luteimonas</taxon>
    </lineage>
</organism>
<dbReference type="CDD" id="cd20707">
    <property type="entry name" value="MIX_III"/>
    <property type="match status" value="1"/>
</dbReference>
<feature type="transmembrane region" description="Helical" evidence="1">
    <location>
        <begin position="810"/>
        <end position="829"/>
    </location>
</feature>
<dbReference type="InterPro" id="IPR048126">
    <property type="entry name" value="Toxin_VasX"/>
</dbReference>
<keyword evidence="1" id="KW-1133">Transmembrane helix</keyword>
<evidence type="ECO:0000256" key="1">
    <source>
        <dbReference type="SAM" id="Phobius"/>
    </source>
</evidence>
<dbReference type="NCBIfam" id="NF041559">
    <property type="entry name" value="BTH_I2691_fam"/>
    <property type="match status" value="1"/>
</dbReference>